<feature type="transmembrane region" description="Helical" evidence="1">
    <location>
        <begin position="583"/>
        <end position="602"/>
    </location>
</feature>
<keyword evidence="1" id="KW-0472">Membrane</keyword>
<dbReference type="Gene3D" id="3.30.70.1430">
    <property type="entry name" value="Multidrug efflux transporter AcrB pore domain"/>
    <property type="match status" value="2"/>
</dbReference>
<feature type="transmembrane region" description="Helical" evidence="1">
    <location>
        <begin position="412"/>
        <end position="432"/>
    </location>
</feature>
<dbReference type="PANTHER" id="PTHR32063">
    <property type="match status" value="1"/>
</dbReference>
<dbReference type="EMBL" id="JAASRN010000002">
    <property type="protein sequence ID" value="NIK73811.1"/>
    <property type="molecule type" value="Genomic_DNA"/>
</dbReference>
<dbReference type="Gene3D" id="3.30.2090.10">
    <property type="entry name" value="Multidrug efflux transporter AcrB TolC docking domain, DN and DC subdomains"/>
    <property type="match status" value="2"/>
</dbReference>
<protein>
    <submittedName>
        <fullName evidence="2">Cu(I)/Ag(I) efflux system membrane protein CusA/SilA</fullName>
    </submittedName>
</protein>
<feature type="transmembrane region" description="Helical" evidence="1">
    <location>
        <begin position="1146"/>
        <end position="1165"/>
    </location>
</feature>
<feature type="transmembrane region" description="Helical" evidence="1">
    <location>
        <begin position="498"/>
        <end position="521"/>
    </location>
</feature>
<feature type="transmembrane region" description="Helical" evidence="1">
    <location>
        <begin position="1103"/>
        <end position="1125"/>
    </location>
</feature>
<name>A0A846MQV7_9BACT</name>
<dbReference type="GO" id="GO:0042910">
    <property type="term" value="F:xenobiotic transmembrane transporter activity"/>
    <property type="evidence" value="ECO:0007669"/>
    <property type="project" value="TreeGrafter"/>
</dbReference>
<dbReference type="PANTHER" id="PTHR32063:SF19">
    <property type="entry name" value="CATION EFFLUX SYSTEM PROTEIN CUSA"/>
    <property type="match status" value="1"/>
</dbReference>
<comment type="caution">
    <text evidence="2">The sequence shown here is derived from an EMBL/GenBank/DDBJ whole genome shotgun (WGS) entry which is preliminary data.</text>
</comment>
<dbReference type="SUPFAM" id="SSF82866">
    <property type="entry name" value="Multidrug efflux transporter AcrB transmembrane domain"/>
    <property type="match status" value="2"/>
</dbReference>
<feature type="transmembrane region" description="Helical" evidence="1">
    <location>
        <begin position="533"/>
        <end position="563"/>
    </location>
</feature>
<dbReference type="InterPro" id="IPR001036">
    <property type="entry name" value="Acrflvin-R"/>
</dbReference>
<gene>
    <name evidence="2" type="ORF">FHS56_001324</name>
</gene>
<keyword evidence="3" id="KW-1185">Reference proteome</keyword>
<dbReference type="Proteomes" id="UP000537126">
    <property type="component" value="Unassembled WGS sequence"/>
</dbReference>
<evidence type="ECO:0000313" key="2">
    <source>
        <dbReference type="EMBL" id="NIK73811.1"/>
    </source>
</evidence>
<dbReference type="SUPFAM" id="SSF82714">
    <property type="entry name" value="Multidrug efflux transporter AcrB TolC docking domain, DN and DC subdomains"/>
    <property type="match status" value="2"/>
</dbReference>
<dbReference type="Pfam" id="PF00873">
    <property type="entry name" value="ACR_tran"/>
    <property type="match status" value="3"/>
</dbReference>
<reference evidence="2 3" key="1">
    <citation type="submission" date="2020-03" db="EMBL/GenBank/DDBJ databases">
        <title>Genomic Encyclopedia of Type Strains, Phase IV (KMG-IV): sequencing the most valuable type-strain genomes for metagenomic binning, comparative biology and taxonomic classification.</title>
        <authorList>
            <person name="Goeker M."/>
        </authorList>
    </citation>
    <scope>NUCLEOTIDE SEQUENCE [LARGE SCALE GENOMIC DNA]</scope>
    <source>
        <strain evidence="2 3">DSM 5718</strain>
    </source>
</reference>
<dbReference type="GO" id="GO:0005886">
    <property type="term" value="C:plasma membrane"/>
    <property type="evidence" value="ECO:0007669"/>
    <property type="project" value="TreeGrafter"/>
</dbReference>
<feature type="transmembrane region" description="Helical" evidence="1">
    <location>
        <begin position="647"/>
        <end position="667"/>
    </location>
</feature>
<keyword evidence="1" id="KW-1133">Transmembrane helix</keyword>
<dbReference type="SUPFAM" id="SSF82693">
    <property type="entry name" value="Multidrug efflux transporter AcrB pore domain, PN1, PN2, PC1 and PC2 subdomains"/>
    <property type="match status" value="2"/>
</dbReference>
<accession>A0A846MQV7</accession>
<sequence>MIRFFIENKLFTVLLLLLLTGWGMLTAPFDWDFMRALPRDPVPIDAIPDIGENQQIVFTEWEGRSPQDVEDQITYPLTTYLLGVPGVKTIRSTSMFGFSSIYILFEEEVDFYWSRARILEKLSALPAGLLPPGVQPALGPDATALGQVFWYTLEGRDEQGRPTGGWDLHELRSVQDYYVRYALNSVEGVSEVASVGGFVKEYQIEVNPAALKLYGIALEEVVEAVRRSNRDGGARTIEVNRVEYLVRGLGYVKSVKDLEEAVVTVRQGAPIRLKELAWVSVGPAPRRGLLDKEGAEVVGGVVVARYGANPLEVIQKVKEKIREIAPGLPKKELSDGRVSRLTIVPFYDRSKLIYETLGTLEEALTLEILITILVVVVMVLNLRASMLIASLLPIAVLMCFIAMRSFGIDANIVALSGIAIAIGTMVDLGIVLSESIIQQMEQAPPGQSMRETVYKGVIEVSGAIVTAVATTVVSFLPVFALQAAEGKLFTPLAYTKTFALLASLLVALLILPAFAHWFFGVRFDKRKLRWGRLLLLPVALLAWWGASVWAAVVLSLFAFRTLLELPFLQKYLPSAVSAFNRQYAALLIVVFAVLWLLTDYWMPLGAARPFWQNMLMVALMAGSVLLLFVLLERYYRPMLAWCIEHKNIYLAVPSILLLWGLLVWLGFESLFGWVARGFDAVGWNIRTTTLWSTMWHAFPGIGKEFMPSLDEGSFLLMPANMPHAGVEHNREVLAQVDRLVASIPEVESVVGKAGRVESALDPAPLSMFENIINYKPEYVTDERGHRLRFKVDEAGRFITRSGKRYTHEEALQAGVSPQELIRDDEGLYFRNWRAHIQSPDDIWQEIVARTQIPGLTAAPKLQPIETRLIMLQTGMRALMGIKVYGPDLPTIEQFGFELEKILKQVPLVKPETVFADRVIGKPYLQLRIKREEAARFGLKVEDILQYIEVAIGGMPLTTTVEGRERYAVRVRYPRELRDTPESIAKMLIAAPTGAQIPLEQVVEIAYTQGPQEIKSEDGFLVSYVLFDKKEGFSEVEVVEAARRAIEQRMAAGELKVPAGVSFKFSGSYENQVRAEKRLTVIVPLVLLLIFLILYWQLREVSMTLMVFTGVAIAFSGGFVLIWLWGQPWFADFSLFGQNLRQLFSMHPINLSVAIWVGFIALFGIATDDGVLMSTYLQQSLKKNRPVSMEALKKAVIEGGARRIRACAMTTATTVIALLPVLTSTGRGADIMIPMAIPTIGGMLIDISSYFLVPVLVYWHESLKLKKDEKRNQT</sequence>
<feature type="transmembrane region" description="Helical" evidence="1">
    <location>
        <begin position="387"/>
        <end position="406"/>
    </location>
</feature>
<dbReference type="PRINTS" id="PR00702">
    <property type="entry name" value="ACRIFLAVINRP"/>
</dbReference>
<proteinExistence type="predicted"/>
<dbReference type="AlphaFoldDB" id="A0A846MQV7"/>
<feature type="transmembrane region" description="Helical" evidence="1">
    <location>
        <begin position="1078"/>
        <end position="1097"/>
    </location>
</feature>
<evidence type="ECO:0000256" key="1">
    <source>
        <dbReference type="SAM" id="Phobius"/>
    </source>
</evidence>
<feature type="transmembrane region" description="Helical" evidence="1">
    <location>
        <begin position="363"/>
        <end position="380"/>
    </location>
</feature>
<keyword evidence="1" id="KW-0812">Transmembrane</keyword>
<dbReference type="InterPro" id="IPR027463">
    <property type="entry name" value="AcrB_DN_DC_subdom"/>
</dbReference>
<feature type="transmembrane region" description="Helical" evidence="1">
    <location>
        <begin position="614"/>
        <end position="635"/>
    </location>
</feature>
<dbReference type="Gene3D" id="3.30.70.1320">
    <property type="entry name" value="Multidrug efflux transporter AcrB pore domain like"/>
    <property type="match status" value="1"/>
</dbReference>
<feature type="transmembrane region" description="Helical" evidence="1">
    <location>
        <begin position="453"/>
        <end position="478"/>
    </location>
</feature>
<evidence type="ECO:0000313" key="3">
    <source>
        <dbReference type="Proteomes" id="UP000537126"/>
    </source>
</evidence>
<feature type="transmembrane region" description="Helical" evidence="1">
    <location>
        <begin position="1230"/>
        <end position="1258"/>
    </location>
</feature>
<organism evidence="2 3">
    <name type="scientific">Thermonema lapsum</name>
    <dbReference type="NCBI Taxonomy" id="28195"/>
    <lineage>
        <taxon>Bacteria</taxon>
        <taxon>Pseudomonadati</taxon>
        <taxon>Bacteroidota</taxon>
        <taxon>Cytophagia</taxon>
        <taxon>Cytophagales</taxon>
        <taxon>Thermonemataceae</taxon>
        <taxon>Thermonema</taxon>
    </lineage>
</organism>
<dbReference type="Gene3D" id="1.20.1640.10">
    <property type="entry name" value="Multidrug efflux transporter AcrB transmembrane domain"/>
    <property type="match status" value="4"/>
</dbReference>